<dbReference type="InterPro" id="IPR036265">
    <property type="entry name" value="HIT-like_sf"/>
</dbReference>
<sequence length="183" mass="20654">MNSLFFSSFEVTRQCFYRNPLSYAIVNLKVRLVTTIQIMAHEYDCQPIVPGHVLVVPTRKVPRLSDLHDAELASLMVSVQRVGNVIERAFGADALTVACQDGTAAGQSVPHVHFHILPRKSVGDHFSNNDEIYPALENSEGSLNMHLQQTARQTMKVDADENRKPRTEAEMEQEATWLKTFFQ</sequence>
<gene>
    <name evidence="5" type="ORF">C8J55DRAFT_563298</name>
</gene>
<dbReference type="InterPro" id="IPR051884">
    <property type="entry name" value="Bis(5'-adenosyl)-TPase_reg"/>
</dbReference>
<dbReference type="SUPFAM" id="SSF54197">
    <property type="entry name" value="HIT-like"/>
    <property type="match status" value="1"/>
</dbReference>
<evidence type="ECO:0000313" key="5">
    <source>
        <dbReference type="EMBL" id="KAJ4472548.1"/>
    </source>
</evidence>
<evidence type="ECO:0000256" key="1">
    <source>
        <dbReference type="ARBA" id="ARBA00022741"/>
    </source>
</evidence>
<comment type="caution">
    <text evidence="5">The sequence shown here is derived from an EMBL/GenBank/DDBJ whole genome shotgun (WGS) entry which is preliminary data.</text>
</comment>
<name>A0A9W9A1W8_9AGAR</name>
<dbReference type="Gene3D" id="3.30.428.10">
    <property type="entry name" value="HIT-like"/>
    <property type="match status" value="1"/>
</dbReference>
<dbReference type="EMBL" id="JANVFS010000027">
    <property type="protein sequence ID" value="KAJ4472548.1"/>
    <property type="molecule type" value="Genomic_DNA"/>
</dbReference>
<dbReference type="GO" id="GO:0016787">
    <property type="term" value="F:hydrolase activity"/>
    <property type="evidence" value="ECO:0007669"/>
    <property type="project" value="UniProtKB-KW"/>
</dbReference>
<dbReference type="PANTHER" id="PTHR46243">
    <property type="entry name" value="BIS(5'-ADENOSYL)-TRIPHOSPHATASE"/>
    <property type="match status" value="1"/>
</dbReference>
<feature type="domain" description="HIT" evidence="4">
    <location>
        <begin position="44"/>
        <end position="127"/>
    </location>
</feature>
<proteinExistence type="predicted"/>
<evidence type="ECO:0000313" key="6">
    <source>
        <dbReference type="Proteomes" id="UP001150238"/>
    </source>
</evidence>
<evidence type="ECO:0000256" key="3">
    <source>
        <dbReference type="PROSITE-ProRule" id="PRU00464"/>
    </source>
</evidence>
<dbReference type="PROSITE" id="PS00892">
    <property type="entry name" value="HIT_1"/>
    <property type="match status" value="1"/>
</dbReference>
<reference evidence="5" key="2">
    <citation type="journal article" date="2023" name="Proc. Natl. Acad. Sci. U.S.A.">
        <title>A global phylogenomic analysis of the shiitake genus Lentinula.</title>
        <authorList>
            <person name="Sierra-Patev S."/>
            <person name="Min B."/>
            <person name="Naranjo-Ortiz M."/>
            <person name="Looney B."/>
            <person name="Konkel Z."/>
            <person name="Slot J.C."/>
            <person name="Sakamoto Y."/>
            <person name="Steenwyk J.L."/>
            <person name="Rokas A."/>
            <person name="Carro J."/>
            <person name="Camarero S."/>
            <person name="Ferreira P."/>
            <person name="Molpeceres G."/>
            <person name="Ruiz-Duenas F.J."/>
            <person name="Serrano A."/>
            <person name="Henrissat B."/>
            <person name="Drula E."/>
            <person name="Hughes K.W."/>
            <person name="Mata J.L."/>
            <person name="Ishikawa N.K."/>
            <person name="Vargas-Isla R."/>
            <person name="Ushijima S."/>
            <person name="Smith C.A."/>
            <person name="Donoghue J."/>
            <person name="Ahrendt S."/>
            <person name="Andreopoulos W."/>
            <person name="He G."/>
            <person name="LaButti K."/>
            <person name="Lipzen A."/>
            <person name="Ng V."/>
            <person name="Riley R."/>
            <person name="Sandor L."/>
            <person name="Barry K."/>
            <person name="Martinez A.T."/>
            <person name="Xiao Y."/>
            <person name="Gibbons J.G."/>
            <person name="Terashima K."/>
            <person name="Grigoriev I.V."/>
            <person name="Hibbett D."/>
        </authorList>
    </citation>
    <scope>NUCLEOTIDE SEQUENCE</scope>
    <source>
        <strain evidence="5">Sp2 HRB7682 ss15</strain>
    </source>
</reference>
<accession>A0A9W9A1W8</accession>
<dbReference type="Pfam" id="PF01230">
    <property type="entry name" value="HIT"/>
    <property type="match status" value="1"/>
</dbReference>
<keyword evidence="1" id="KW-0547">Nucleotide-binding</keyword>
<keyword evidence="2 5" id="KW-0378">Hydrolase</keyword>
<evidence type="ECO:0000259" key="4">
    <source>
        <dbReference type="PROSITE" id="PS51084"/>
    </source>
</evidence>
<protein>
    <submittedName>
        <fullName evidence="5">Diadenosine hydrolase</fullName>
    </submittedName>
</protein>
<dbReference type="AlphaFoldDB" id="A0A9W9A1W8"/>
<dbReference type="FunFam" id="3.30.428.10:FF:000011">
    <property type="entry name" value="Fragile histidine triad"/>
    <property type="match status" value="1"/>
</dbReference>
<reference evidence="5" key="1">
    <citation type="submission" date="2022-08" db="EMBL/GenBank/DDBJ databases">
        <authorList>
            <consortium name="DOE Joint Genome Institute"/>
            <person name="Min B."/>
            <person name="Riley R."/>
            <person name="Sierra-Patev S."/>
            <person name="Naranjo-Ortiz M."/>
            <person name="Looney B."/>
            <person name="Konkel Z."/>
            <person name="Slot J.C."/>
            <person name="Sakamoto Y."/>
            <person name="Steenwyk J.L."/>
            <person name="Rokas A."/>
            <person name="Carro J."/>
            <person name="Camarero S."/>
            <person name="Ferreira P."/>
            <person name="Molpeceres G."/>
            <person name="Ruiz-Duenas F.J."/>
            <person name="Serrano A."/>
            <person name="Henrissat B."/>
            <person name="Drula E."/>
            <person name="Hughes K.W."/>
            <person name="Mata J.L."/>
            <person name="Ishikawa N.K."/>
            <person name="Vargas-Isla R."/>
            <person name="Ushijima S."/>
            <person name="Smith C.A."/>
            <person name="Ahrendt S."/>
            <person name="Andreopoulos W."/>
            <person name="He G."/>
            <person name="Labutti K."/>
            <person name="Lipzen A."/>
            <person name="Ng V."/>
            <person name="Sandor L."/>
            <person name="Barry K."/>
            <person name="Martinez A.T."/>
            <person name="Xiao Y."/>
            <person name="Gibbons J.G."/>
            <person name="Terashima K."/>
            <person name="Hibbett D.S."/>
            <person name="Grigoriev I.V."/>
        </authorList>
    </citation>
    <scope>NUCLEOTIDE SEQUENCE</scope>
    <source>
        <strain evidence="5">Sp2 HRB7682 ss15</strain>
    </source>
</reference>
<evidence type="ECO:0000256" key="2">
    <source>
        <dbReference type="ARBA" id="ARBA00022801"/>
    </source>
</evidence>
<feature type="short sequence motif" description="Histidine triad motif" evidence="3">
    <location>
        <begin position="111"/>
        <end position="115"/>
    </location>
</feature>
<dbReference type="PROSITE" id="PS51084">
    <property type="entry name" value="HIT_2"/>
    <property type="match status" value="1"/>
</dbReference>
<dbReference type="Proteomes" id="UP001150238">
    <property type="component" value="Unassembled WGS sequence"/>
</dbReference>
<dbReference type="GO" id="GO:0000166">
    <property type="term" value="F:nucleotide binding"/>
    <property type="evidence" value="ECO:0007669"/>
    <property type="project" value="UniProtKB-KW"/>
</dbReference>
<dbReference type="InterPro" id="IPR019808">
    <property type="entry name" value="Histidine_triad_CS"/>
</dbReference>
<dbReference type="InterPro" id="IPR011146">
    <property type="entry name" value="HIT-like"/>
</dbReference>
<dbReference type="PANTHER" id="PTHR46243:SF1">
    <property type="entry name" value="BIS(5'-ADENOSYL)-TRIPHOSPHATASE"/>
    <property type="match status" value="1"/>
</dbReference>
<organism evidence="5 6">
    <name type="scientific">Lentinula lateritia</name>
    <dbReference type="NCBI Taxonomy" id="40482"/>
    <lineage>
        <taxon>Eukaryota</taxon>
        <taxon>Fungi</taxon>
        <taxon>Dikarya</taxon>
        <taxon>Basidiomycota</taxon>
        <taxon>Agaricomycotina</taxon>
        <taxon>Agaricomycetes</taxon>
        <taxon>Agaricomycetidae</taxon>
        <taxon>Agaricales</taxon>
        <taxon>Marasmiineae</taxon>
        <taxon>Omphalotaceae</taxon>
        <taxon>Lentinula</taxon>
    </lineage>
</organism>